<reference evidence="4 5" key="1">
    <citation type="submission" date="2017-07" db="EMBL/GenBank/DDBJ databases">
        <title>Isolation and whole genome analysis of endospore-forming bacteria from heroin.</title>
        <authorList>
            <person name="Kalinowski J."/>
            <person name="Ahrens B."/>
            <person name="Al-Dilaimi A."/>
            <person name="Winkler A."/>
            <person name="Wibberg D."/>
            <person name="Schleenbecker U."/>
            <person name="Ruckert C."/>
            <person name="Wolfel R."/>
            <person name="Grass G."/>
        </authorList>
    </citation>
    <scope>NUCLEOTIDE SEQUENCE [LARGE SCALE GENOMIC DNA]</scope>
    <source>
        <strain evidence="3 4">7523-2</strain>
        <strain evidence="2 5">7539</strain>
    </source>
</reference>
<evidence type="ECO:0008006" key="6">
    <source>
        <dbReference type="Google" id="ProtNLM"/>
    </source>
</evidence>
<keyword evidence="1" id="KW-1133">Transmembrane helix</keyword>
<proteinExistence type="predicted"/>
<dbReference type="Proteomes" id="UP000216207">
    <property type="component" value="Unassembled WGS sequence"/>
</dbReference>
<organism evidence="3 4">
    <name type="scientific">Shouchella clausii</name>
    <name type="common">Alkalihalobacillus clausii</name>
    <dbReference type="NCBI Taxonomy" id="79880"/>
    <lineage>
        <taxon>Bacteria</taxon>
        <taxon>Bacillati</taxon>
        <taxon>Bacillota</taxon>
        <taxon>Bacilli</taxon>
        <taxon>Bacillales</taxon>
        <taxon>Bacillaceae</taxon>
        <taxon>Shouchella</taxon>
    </lineage>
</organism>
<dbReference type="RefSeq" id="WP_011247571.1">
    <property type="nucleotide sequence ID" value="NZ_BOQQ01000002.1"/>
</dbReference>
<comment type="caution">
    <text evidence="3">The sequence shown here is derived from an EMBL/GenBank/DDBJ whole genome shotgun (WGS) entry which is preliminary data.</text>
</comment>
<dbReference type="OMA" id="GYKAYKH"/>
<feature type="transmembrane region" description="Helical" evidence="1">
    <location>
        <begin position="47"/>
        <end position="77"/>
    </location>
</feature>
<dbReference type="GeneID" id="86926972"/>
<accession>A0A268S2N1</accession>
<name>A0A268S2N1_SHOCL</name>
<keyword evidence="1" id="KW-0472">Membrane</keyword>
<dbReference type="InterPro" id="IPR025618">
    <property type="entry name" value="YtpI"/>
</dbReference>
<evidence type="ECO:0000313" key="4">
    <source>
        <dbReference type="Proteomes" id="UP000216133"/>
    </source>
</evidence>
<evidence type="ECO:0000313" key="3">
    <source>
        <dbReference type="EMBL" id="PAF26798.1"/>
    </source>
</evidence>
<keyword evidence="1" id="KW-0812">Transmembrane</keyword>
<dbReference type="Proteomes" id="UP000216133">
    <property type="component" value="Unassembled WGS sequence"/>
</dbReference>
<sequence>MGRILIIIAIAAFMFYVITRVRAFRLQDSLEKRILESRARLALGATMTALGVNLAFFSFYTAIQLIVGAVFLIFGLANAIYGFRAHKHYAAQLD</sequence>
<evidence type="ECO:0000313" key="2">
    <source>
        <dbReference type="EMBL" id="PAE89600.1"/>
    </source>
</evidence>
<protein>
    <recommendedName>
        <fullName evidence="6">YtpI-like protein</fullName>
    </recommendedName>
</protein>
<gene>
    <name evidence="3" type="ORF">CHH61_06730</name>
    <name evidence="2" type="ORF">CHH72_06910</name>
</gene>
<dbReference type="Pfam" id="PF14007">
    <property type="entry name" value="YtpI"/>
    <property type="match status" value="1"/>
</dbReference>
<dbReference type="AlphaFoldDB" id="A0A268S2N1"/>
<evidence type="ECO:0000256" key="1">
    <source>
        <dbReference type="SAM" id="Phobius"/>
    </source>
</evidence>
<dbReference type="EMBL" id="NPCC01000007">
    <property type="protein sequence ID" value="PAE89600.1"/>
    <property type="molecule type" value="Genomic_DNA"/>
</dbReference>
<dbReference type="EMBL" id="NPBS01000029">
    <property type="protein sequence ID" value="PAF26798.1"/>
    <property type="molecule type" value="Genomic_DNA"/>
</dbReference>
<evidence type="ECO:0000313" key="5">
    <source>
        <dbReference type="Proteomes" id="UP000216207"/>
    </source>
</evidence>